<evidence type="ECO:0000259" key="4">
    <source>
        <dbReference type="PROSITE" id="PS51379"/>
    </source>
</evidence>
<name>G2PUH6_9FIRM</name>
<dbReference type="InterPro" id="IPR023210">
    <property type="entry name" value="NADP_OxRdtase_dom"/>
</dbReference>
<dbReference type="Gene3D" id="3.20.20.100">
    <property type="entry name" value="NADP-dependent oxidoreductase domain"/>
    <property type="match status" value="1"/>
</dbReference>
<proteinExistence type="predicted"/>
<dbReference type="GO" id="GO:0046872">
    <property type="term" value="F:metal ion binding"/>
    <property type="evidence" value="ECO:0007669"/>
    <property type="project" value="UniProtKB-KW"/>
</dbReference>
<dbReference type="Pfam" id="PF00248">
    <property type="entry name" value="Aldo_ket_red"/>
    <property type="match status" value="1"/>
</dbReference>
<dbReference type="SUPFAM" id="SSF54862">
    <property type="entry name" value="4Fe-4S ferredoxins"/>
    <property type="match status" value="1"/>
</dbReference>
<gene>
    <name evidence="5" type="ORF">Calla_1869</name>
</gene>
<evidence type="ECO:0000256" key="2">
    <source>
        <dbReference type="ARBA" id="ARBA00023004"/>
    </source>
</evidence>
<feature type="domain" description="4Fe-4S ferredoxin-type" evidence="4">
    <location>
        <begin position="338"/>
        <end position="366"/>
    </location>
</feature>
<dbReference type="EMBL" id="CP003001">
    <property type="protein sequence ID" value="AEM74449.1"/>
    <property type="molecule type" value="Genomic_DNA"/>
</dbReference>
<evidence type="ECO:0000256" key="3">
    <source>
        <dbReference type="ARBA" id="ARBA00023014"/>
    </source>
</evidence>
<keyword evidence="2" id="KW-0408">Iron</keyword>
<accession>G2PUH6</accession>
<dbReference type="SUPFAM" id="SSF51430">
    <property type="entry name" value="NAD(P)-linked oxidoreductase"/>
    <property type="match status" value="1"/>
</dbReference>
<dbReference type="HOGENOM" id="CLU_023205_3_2_9"/>
<dbReference type="RefSeq" id="WP_014043006.1">
    <property type="nucleotide sequence ID" value="NC_015949.1"/>
</dbReference>
<dbReference type="AlphaFoldDB" id="G2PUH6"/>
<sequence>MKYRPFGKTGFMVSALGFGAMRLPILDGDYSKIDEEKATQMLHFAIDNGINYIDTAYVYHGGNSEVVVGKALKGGYREKVKIATKLPVWQVNNFDDADRILDGQLKRLDTSYIDFYLLHALNKDHWKKLKGMNIFKWIEKVLLEGKIKYIGFSFHDDVATFKEIVDSYNWAFCQIQYNILNRNYQAGEEGLKYAAAKGLAVVIMEPLLGGRLAKEPPYEIKQLWEKATVRRTPVEWALSWLWNQKEVSVVLSGMSTLDQVKENIEYASKYEVGSLTDEELELIEKVAQKYNELRKVNCTECKYCMPCPQGVDIPWNFSIYNQASMYNMYQEMKNDYAKKEKERAENCVECGVCETKCPQNLPIREILKEVHAYFSKIKIGYLL</sequence>
<dbReference type="InterPro" id="IPR036812">
    <property type="entry name" value="NAD(P)_OxRdtase_dom_sf"/>
</dbReference>
<dbReference type="PANTHER" id="PTHR43312">
    <property type="entry name" value="D-THREO-ALDOSE 1-DEHYDROGENASE"/>
    <property type="match status" value="1"/>
</dbReference>
<dbReference type="PROSITE" id="PS00198">
    <property type="entry name" value="4FE4S_FER_1"/>
    <property type="match status" value="1"/>
</dbReference>
<reference evidence="5 6" key="1">
    <citation type="submission" date="2011-08" db="EMBL/GenBank/DDBJ databases">
        <title>Complete sequence of Caldicellulosiruptor lactoaceticus 6A.</title>
        <authorList>
            <consortium name="US DOE Joint Genome Institute"/>
            <person name="Lucas S."/>
            <person name="Han J."/>
            <person name="Lapidus A."/>
            <person name="Cheng J.-F."/>
            <person name="Goodwin L."/>
            <person name="Pitluck S."/>
            <person name="Peters L."/>
            <person name="Davenport K."/>
            <person name="Detter J.C."/>
            <person name="Han C."/>
            <person name="Tapia R."/>
            <person name="Land M."/>
            <person name="Hauser L."/>
            <person name="Kyrpides N."/>
            <person name="Ivanova N."/>
            <person name="Ovchinnikova G."/>
            <person name="Pagani I."/>
            <person name="Blumer-Schuette S.E."/>
            <person name="Kelly R.M."/>
            <person name="Woyke T."/>
        </authorList>
    </citation>
    <scope>NUCLEOTIDE SEQUENCE [LARGE SCALE GENOMIC DNA]</scope>
    <source>
        <strain evidence="5 6">6A</strain>
    </source>
</reference>
<dbReference type="Proteomes" id="UP000009257">
    <property type="component" value="Chromosome"/>
</dbReference>
<evidence type="ECO:0000313" key="5">
    <source>
        <dbReference type="EMBL" id="AEM74449.1"/>
    </source>
</evidence>
<keyword evidence="1" id="KW-0479">Metal-binding</keyword>
<dbReference type="InterPro" id="IPR017896">
    <property type="entry name" value="4Fe4S_Fe-S-bd"/>
</dbReference>
<dbReference type="PANTHER" id="PTHR43312:SF2">
    <property type="entry name" value="OXIDOREDUCTASE"/>
    <property type="match status" value="1"/>
</dbReference>
<dbReference type="GO" id="GO:0051536">
    <property type="term" value="F:iron-sulfur cluster binding"/>
    <property type="evidence" value="ECO:0007669"/>
    <property type="project" value="UniProtKB-KW"/>
</dbReference>
<dbReference type="Pfam" id="PF13534">
    <property type="entry name" value="Fer4_17"/>
    <property type="match status" value="1"/>
</dbReference>
<dbReference type="PROSITE" id="PS51379">
    <property type="entry name" value="4FE4S_FER_2"/>
    <property type="match status" value="1"/>
</dbReference>
<evidence type="ECO:0000313" key="6">
    <source>
        <dbReference type="Proteomes" id="UP000009257"/>
    </source>
</evidence>
<dbReference type="KEGG" id="clc:Calla_1869"/>
<protein>
    <submittedName>
        <fullName evidence="5">Aldo/keto reductase</fullName>
    </submittedName>
</protein>
<keyword evidence="3" id="KW-0411">Iron-sulfur</keyword>
<dbReference type="CDD" id="cd19096">
    <property type="entry name" value="AKR_Fe-S_oxidoreductase"/>
    <property type="match status" value="1"/>
</dbReference>
<dbReference type="InterPro" id="IPR017900">
    <property type="entry name" value="4Fe4S_Fe_S_CS"/>
</dbReference>
<evidence type="ECO:0000256" key="1">
    <source>
        <dbReference type="ARBA" id="ARBA00022723"/>
    </source>
</evidence>
<organism evidence="5 6">
    <name type="scientific">Caldicellulosiruptor acetigenus 6A</name>
    <dbReference type="NCBI Taxonomy" id="632516"/>
    <lineage>
        <taxon>Bacteria</taxon>
        <taxon>Bacillati</taxon>
        <taxon>Bacillota</taxon>
        <taxon>Bacillota incertae sedis</taxon>
        <taxon>Caldicellulosiruptorales</taxon>
        <taxon>Caldicellulosiruptoraceae</taxon>
        <taxon>Caldicellulosiruptor</taxon>
    </lineage>
</organism>
<dbReference type="InterPro" id="IPR053135">
    <property type="entry name" value="AKR2_Oxidoreductase"/>
</dbReference>